<evidence type="ECO:0000256" key="1">
    <source>
        <dbReference type="ARBA" id="ARBA00022801"/>
    </source>
</evidence>
<sequence>MTPPPSPSAPDKLWHAAITRGDTLAAEHRRLERELAETDSGVLALYVQLEAREEHIRKAHGRTLRALEDALRPRPLEVAGVEFAVHYDPTGVDDPTGGDLYDWFTLPDGTAHITVVDALGHGLTSTRTALTVTHAVRTLVLECHPLETIVERTDQVLTPFDRNLMATVLLARLNPVNGELRLANGSHLPALLIRSDGTGSYLEVRGRGIGYPKPGSQHVLSTTLAFGEPGLWLRLDIGWAWPAAKEEPLCLSD</sequence>
<dbReference type="Proteomes" id="UP000422572">
    <property type="component" value="Chromosome"/>
</dbReference>
<dbReference type="EMBL" id="CP034279">
    <property type="protein sequence ID" value="QGV76859.1"/>
    <property type="molecule type" value="Genomic_DNA"/>
</dbReference>
<dbReference type="GO" id="GO:0016791">
    <property type="term" value="F:phosphatase activity"/>
    <property type="evidence" value="ECO:0007669"/>
    <property type="project" value="TreeGrafter"/>
</dbReference>
<dbReference type="OrthoDB" id="108143at2"/>
<dbReference type="KEGG" id="sfic:EIZ62_00180"/>
<keyword evidence="1" id="KW-0378">Hydrolase</keyword>
<dbReference type="PANTHER" id="PTHR43156:SF2">
    <property type="entry name" value="STAGE II SPORULATION PROTEIN E"/>
    <property type="match status" value="1"/>
</dbReference>
<dbReference type="Gene3D" id="3.60.40.10">
    <property type="entry name" value="PPM-type phosphatase domain"/>
    <property type="match status" value="1"/>
</dbReference>
<dbReference type="Pfam" id="PF07228">
    <property type="entry name" value="SpoIIE"/>
    <property type="match status" value="1"/>
</dbReference>
<feature type="domain" description="PPM-type phosphatase" evidence="2">
    <location>
        <begin position="107"/>
        <end position="211"/>
    </location>
</feature>
<evidence type="ECO:0000259" key="2">
    <source>
        <dbReference type="Pfam" id="PF07228"/>
    </source>
</evidence>
<proteinExistence type="predicted"/>
<name>A0A6I6FEG2_9ACTN</name>
<protein>
    <submittedName>
        <fullName evidence="3">Serine/threonine-protein phosphatase</fullName>
    </submittedName>
</protein>
<reference evidence="3 4" key="1">
    <citation type="submission" date="2018-12" db="EMBL/GenBank/DDBJ databases">
        <title>Complete genome sequence of Streptomyces ficellus NRRL8067, the producer of ficellomycin, feldamycin and nojirimycin.</title>
        <authorList>
            <person name="Zhang H."/>
            <person name="Yue R."/>
            <person name="Liu Y."/>
            <person name="Li M."/>
            <person name="Mu H."/>
            <person name="Zhang J."/>
        </authorList>
    </citation>
    <scope>NUCLEOTIDE SEQUENCE [LARGE SCALE GENOMIC DNA]</scope>
    <source>
        <strain evidence="3 4">NRRL 8067</strain>
    </source>
</reference>
<evidence type="ECO:0000313" key="3">
    <source>
        <dbReference type="EMBL" id="QGV76859.1"/>
    </source>
</evidence>
<gene>
    <name evidence="3" type="ORF">EIZ62_00180</name>
</gene>
<evidence type="ECO:0000313" key="4">
    <source>
        <dbReference type="Proteomes" id="UP000422572"/>
    </source>
</evidence>
<dbReference type="InterPro" id="IPR001932">
    <property type="entry name" value="PPM-type_phosphatase-like_dom"/>
</dbReference>
<accession>A0A6I6FEG2</accession>
<dbReference type="PANTHER" id="PTHR43156">
    <property type="entry name" value="STAGE II SPORULATION PROTEIN E-RELATED"/>
    <property type="match status" value="1"/>
</dbReference>
<dbReference type="AlphaFoldDB" id="A0A6I6FEG2"/>
<dbReference type="InterPro" id="IPR036457">
    <property type="entry name" value="PPM-type-like_dom_sf"/>
</dbReference>
<keyword evidence="4" id="KW-1185">Reference proteome</keyword>
<dbReference type="InterPro" id="IPR052016">
    <property type="entry name" value="Bact_Sigma-Reg"/>
</dbReference>
<organism evidence="3 4">
    <name type="scientific">Streptomyces ficellus</name>
    <dbReference type="NCBI Taxonomy" id="1977088"/>
    <lineage>
        <taxon>Bacteria</taxon>
        <taxon>Bacillati</taxon>
        <taxon>Actinomycetota</taxon>
        <taxon>Actinomycetes</taxon>
        <taxon>Kitasatosporales</taxon>
        <taxon>Streptomycetaceae</taxon>
        <taxon>Streptomyces</taxon>
    </lineage>
</organism>